<dbReference type="InterPro" id="IPR051158">
    <property type="entry name" value="Metallophosphoesterase_sf"/>
</dbReference>
<protein>
    <submittedName>
        <fullName evidence="3">Metallophosphoesterase</fullName>
    </submittedName>
</protein>
<dbReference type="Gene3D" id="3.60.21.10">
    <property type="match status" value="1"/>
</dbReference>
<sequence length="287" mass="30326">MRRRLLLLLALLIALGAAAFALAVWNARADPVVRRATIGLADWPAGAAPIRIAVMSDIHIGSLAMDEARLARIVAQVNALRPDLVLIAGDFINGYGAEDALEVQAPLTRALSQLRAPMGVVAVPGNHDHGTSIAVVTTALERAGITVLANHAVRRGPLAIGGVDDDYSGADDLPATAAELARIGGAALLLTHSPDLATKLPPRAPFMIAGHTHCGQVQLPLIGPPFLPVRTHRRYLCGIVEDRGHRVLVTAGLGTSDLPIRWRAPPDVWLLTLGPDRGAPRVNRPRS</sequence>
<reference evidence="3 4" key="1">
    <citation type="submission" date="2020-06" db="EMBL/GenBank/DDBJ databases">
        <title>Sphingomonas hominis sp. nov., a member of the Sphingomonas, isolated from the hair of a 22-year-old girl.</title>
        <authorList>
            <person name="Zhang D.-F."/>
            <person name="Cui X.-W."/>
        </authorList>
    </citation>
    <scope>NUCLEOTIDE SEQUENCE [LARGE SCALE GENOMIC DNA]</scope>
    <source>
        <strain evidence="3 4">HHU CXW</strain>
    </source>
</reference>
<accession>A0ABX2JE35</accession>
<evidence type="ECO:0000256" key="1">
    <source>
        <dbReference type="SAM" id="SignalP"/>
    </source>
</evidence>
<dbReference type="PANTHER" id="PTHR31302">
    <property type="entry name" value="TRANSMEMBRANE PROTEIN WITH METALLOPHOSPHOESTERASE DOMAIN-RELATED"/>
    <property type="match status" value="1"/>
</dbReference>
<evidence type="ECO:0000313" key="4">
    <source>
        <dbReference type="Proteomes" id="UP000621447"/>
    </source>
</evidence>
<dbReference type="InterPro" id="IPR004843">
    <property type="entry name" value="Calcineurin-like_PHP"/>
</dbReference>
<gene>
    <name evidence="3" type="ORF">HRV97_01395</name>
</gene>
<proteinExistence type="predicted"/>
<keyword evidence="4" id="KW-1185">Reference proteome</keyword>
<feature type="chain" id="PRO_5046954742" evidence="1">
    <location>
        <begin position="24"/>
        <end position="287"/>
    </location>
</feature>
<dbReference type="RefSeq" id="WP_174191914.1">
    <property type="nucleotide sequence ID" value="NZ_JABULH010000001.1"/>
</dbReference>
<dbReference type="SUPFAM" id="SSF56300">
    <property type="entry name" value="Metallo-dependent phosphatases"/>
    <property type="match status" value="1"/>
</dbReference>
<dbReference type="PANTHER" id="PTHR31302:SF0">
    <property type="entry name" value="TRANSMEMBRANE PROTEIN WITH METALLOPHOSPHOESTERASE DOMAIN"/>
    <property type="match status" value="1"/>
</dbReference>
<dbReference type="Proteomes" id="UP000621447">
    <property type="component" value="Unassembled WGS sequence"/>
</dbReference>
<keyword evidence="1" id="KW-0732">Signal</keyword>
<dbReference type="InterPro" id="IPR029052">
    <property type="entry name" value="Metallo-depent_PP-like"/>
</dbReference>
<feature type="domain" description="Calcineurin-like phosphoesterase" evidence="2">
    <location>
        <begin position="50"/>
        <end position="128"/>
    </location>
</feature>
<evidence type="ECO:0000259" key="2">
    <source>
        <dbReference type="Pfam" id="PF00149"/>
    </source>
</evidence>
<comment type="caution">
    <text evidence="3">The sequence shown here is derived from an EMBL/GenBank/DDBJ whole genome shotgun (WGS) entry which is preliminary data.</text>
</comment>
<dbReference type="Pfam" id="PF00149">
    <property type="entry name" value="Metallophos"/>
    <property type="match status" value="1"/>
</dbReference>
<dbReference type="EMBL" id="JABULH010000001">
    <property type="protein sequence ID" value="NTS63814.1"/>
    <property type="molecule type" value="Genomic_DNA"/>
</dbReference>
<organism evidence="3 4">
    <name type="scientific">Sphingomonas hominis</name>
    <dbReference type="NCBI Taxonomy" id="2741495"/>
    <lineage>
        <taxon>Bacteria</taxon>
        <taxon>Pseudomonadati</taxon>
        <taxon>Pseudomonadota</taxon>
        <taxon>Alphaproteobacteria</taxon>
        <taxon>Sphingomonadales</taxon>
        <taxon>Sphingomonadaceae</taxon>
        <taxon>Sphingomonas</taxon>
    </lineage>
</organism>
<feature type="signal peptide" evidence="1">
    <location>
        <begin position="1"/>
        <end position="23"/>
    </location>
</feature>
<evidence type="ECO:0000313" key="3">
    <source>
        <dbReference type="EMBL" id="NTS63814.1"/>
    </source>
</evidence>
<name>A0ABX2JE35_9SPHN</name>